<keyword evidence="2" id="KW-1185">Reference proteome</keyword>
<name>A0ABM7U1X8_9BURK</name>
<evidence type="ECO:0000313" key="1">
    <source>
        <dbReference type="EMBL" id="BCZ85187.1"/>
    </source>
</evidence>
<protein>
    <submittedName>
        <fullName evidence="1">Uncharacterized protein</fullName>
    </submittedName>
</protein>
<reference evidence="1 2" key="1">
    <citation type="journal article" date="2022" name="Front. Microbiol.">
        <title>Identification and characterization of a novel class of self-sufficient cytochrome P450 hydroxylase involved in cyclohexanecarboxylate degradation in Paraburkholderia terrae strain KU-64.</title>
        <authorList>
            <person name="Yamamoto T."/>
            <person name="Hasegawa Y."/>
            <person name="Iwaki H."/>
        </authorList>
    </citation>
    <scope>NUCLEOTIDE SEQUENCE [LARGE SCALE GENOMIC DNA]</scope>
    <source>
        <strain evidence="1 2">KU-64</strain>
    </source>
</reference>
<dbReference type="Proteomes" id="UP001319874">
    <property type="component" value="Chromosome 4"/>
</dbReference>
<accession>A0ABM7U1X8</accession>
<dbReference type="EMBL" id="AP024958">
    <property type="protein sequence ID" value="BCZ85187.1"/>
    <property type="molecule type" value="Genomic_DNA"/>
</dbReference>
<proteinExistence type="predicted"/>
<gene>
    <name evidence="1" type="ORF">PTKU64_88620</name>
</gene>
<evidence type="ECO:0000313" key="2">
    <source>
        <dbReference type="Proteomes" id="UP001319874"/>
    </source>
</evidence>
<organism evidence="1 2">
    <name type="scientific">Paraburkholderia terrae</name>
    <dbReference type="NCBI Taxonomy" id="311230"/>
    <lineage>
        <taxon>Bacteria</taxon>
        <taxon>Pseudomonadati</taxon>
        <taxon>Pseudomonadota</taxon>
        <taxon>Betaproteobacteria</taxon>
        <taxon>Burkholderiales</taxon>
        <taxon>Burkholderiaceae</taxon>
        <taxon>Paraburkholderia</taxon>
    </lineage>
</organism>
<sequence>MHNMAAMISAVELEDLLREINAENVDFHDEPPHVWVSALSVPRREAPGPSQ</sequence>